<proteinExistence type="predicted"/>
<evidence type="ECO:0000256" key="2">
    <source>
        <dbReference type="PIRSR" id="PIRSR613078-2"/>
    </source>
</evidence>
<dbReference type="GO" id="GO:0004331">
    <property type="term" value="F:fructose-2,6-bisphosphate 2-phosphatase activity"/>
    <property type="evidence" value="ECO:0007669"/>
    <property type="project" value="TreeGrafter"/>
</dbReference>
<dbReference type="EMBL" id="JAGMVJ010000005">
    <property type="protein sequence ID" value="KAH7090745.1"/>
    <property type="molecule type" value="Genomic_DNA"/>
</dbReference>
<keyword evidence="1" id="KW-0378">Hydrolase</keyword>
<feature type="compositionally biased region" description="Basic and acidic residues" evidence="3">
    <location>
        <begin position="109"/>
        <end position="129"/>
    </location>
</feature>
<dbReference type="OrthoDB" id="354304at2759"/>
<dbReference type="InterPro" id="IPR029033">
    <property type="entry name" value="His_PPase_superfam"/>
</dbReference>
<evidence type="ECO:0000313" key="5">
    <source>
        <dbReference type="Proteomes" id="UP000813461"/>
    </source>
</evidence>
<name>A0A8K0RBD4_9PLEO</name>
<gene>
    <name evidence="4" type="ORF">FB567DRAFT_520554</name>
</gene>
<dbReference type="Proteomes" id="UP000813461">
    <property type="component" value="Unassembled WGS sequence"/>
</dbReference>
<feature type="binding site" evidence="2">
    <location>
        <begin position="11"/>
        <end position="18"/>
    </location>
    <ligand>
        <name>substrate</name>
    </ligand>
</feature>
<comment type="caution">
    <text evidence="4">The sequence shown here is derived from an EMBL/GenBank/DDBJ whole genome shotgun (WGS) entry which is preliminary data.</text>
</comment>
<dbReference type="Gene3D" id="3.40.50.1240">
    <property type="entry name" value="Phosphoglycerate mutase-like"/>
    <property type="match status" value="1"/>
</dbReference>
<evidence type="ECO:0000256" key="1">
    <source>
        <dbReference type="ARBA" id="ARBA00022801"/>
    </source>
</evidence>
<evidence type="ECO:0000313" key="4">
    <source>
        <dbReference type="EMBL" id="KAH7090745.1"/>
    </source>
</evidence>
<dbReference type="GO" id="GO:0045820">
    <property type="term" value="P:negative regulation of glycolytic process"/>
    <property type="evidence" value="ECO:0007669"/>
    <property type="project" value="TreeGrafter"/>
</dbReference>
<dbReference type="SUPFAM" id="SSF53254">
    <property type="entry name" value="Phosphoglycerate mutase-like"/>
    <property type="match status" value="1"/>
</dbReference>
<feature type="binding site" evidence="2">
    <location>
        <position position="63"/>
    </location>
    <ligand>
        <name>substrate</name>
    </ligand>
</feature>
<dbReference type="InterPro" id="IPR013078">
    <property type="entry name" value="His_Pase_superF_clade-1"/>
</dbReference>
<dbReference type="PROSITE" id="PS00175">
    <property type="entry name" value="PG_MUTASE"/>
    <property type="match status" value="1"/>
</dbReference>
<accession>A0A8K0RBD4</accession>
<dbReference type="PANTHER" id="PTHR46517:SF1">
    <property type="entry name" value="FRUCTOSE-2,6-BISPHOSPHATASE TIGAR"/>
    <property type="match status" value="1"/>
</dbReference>
<keyword evidence="5" id="KW-1185">Reference proteome</keyword>
<dbReference type="GO" id="GO:0043456">
    <property type="term" value="P:regulation of pentose-phosphate shunt"/>
    <property type="evidence" value="ECO:0007669"/>
    <property type="project" value="TreeGrafter"/>
</dbReference>
<dbReference type="CDD" id="cd07067">
    <property type="entry name" value="HP_PGM_like"/>
    <property type="match status" value="1"/>
</dbReference>
<dbReference type="PANTHER" id="PTHR46517">
    <property type="entry name" value="FRUCTOSE-2,6-BISPHOSPHATASE TIGAR"/>
    <property type="match status" value="1"/>
</dbReference>
<dbReference type="InterPro" id="IPR051695">
    <property type="entry name" value="Phosphoglycerate_Mutase"/>
</dbReference>
<dbReference type="GO" id="GO:0005829">
    <property type="term" value="C:cytosol"/>
    <property type="evidence" value="ECO:0007669"/>
    <property type="project" value="TreeGrafter"/>
</dbReference>
<dbReference type="SMART" id="SM00855">
    <property type="entry name" value="PGAM"/>
    <property type="match status" value="1"/>
</dbReference>
<sequence>MARSMRLFLIRHGETVDNVAGLYAGIRDSELTNHGYQQATRLGQHFKAIGLSFTHLYSSHLQRAAKTAGKIREGQLASSSSDPLPASIPDVVQLPLLVEQDFGSMEGKKFYERPPESKLTGKEHHRLESKGSPGFVDVESKDSMANRADTFLDEHLLPLLADHSGVAERCIAIVSHGIFLSTLWKRLLLRLPGKSVVLSPELQATARPSLEHLGGWSNTGYLELLMTRPVVPVIAMAADAPSPSITAPFPLPAEMPAAGHQVLLEDTVPVSGTVSKTPEEQPAEVSRQDPEIELPVLISRVAHGWETTILAINSKDHLKGLKRTGGGVGSSRHDASQKSIDTFFKRRKVA</sequence>
<dbReference type="InterPro" id="IPR001345">
    <property type="entry name" value="PG/BPGM_mutase_AS"/>
</dbReference>
<protein>
    <submittedName>
        <fullName evidence="4">Histidine phosphatase superfamily</fullName>
    </submittedName>
</protein>
<organism evidence="4 5">
    <name type="scientific">Paraphoma chrysanthemicola</name>
    <dbReference type="NCBI Taxonomy" id="798071"/>
    <lineage>
        <taxon>Eukaryota</taxon>
        <taxon>Fungi</taxon>
        <taxon>Dikarya</taxon>
        <taxon>Ascomycota</taxon>
        <taxon>Pezizomycotina</taxon>
        <taxon>Dothideomycetes</taxon>
        <taxon>Pleosporomycetidae</taxon>
        <taxon>Pleosporales</taxon>
        <taxon>Pleosporineae</taxon>
        <taxon>Phaeosphaeriaceae</taxon>
        <taxon>Paraphoma</taxon>
    </lineage>
</organism>
<feature type="region of interest" description="Disordered" evidence="3">
    <location>
        <begin position="109"/>
        <end position="138"/>
    </location>
</feature>
<dbReference type="Pfam" id="PF00300">
    <property type="entry name" value="His_Phos_1"/>
    <property type="match status" value="1"/>
</dbReference>
<evidence type="ECO:0000256" key="3">
    <source>
        <dbReference type="SAM" id="MobiDB-lite"/>
    </source>
</evidence>
<dbReference type="AlphaFoldDB" id="A0A8K0RBD4"/>
<reference evidence="4" key="1">
    <citation type="journal article" date="2021" name="Nat. Commun.">
        <title>Genetic determinants of endophytism in the Arabidopsis root mycobiome.</title>
        <authorList>
            <person name="Mesny F."/>
            <person name="Miyauchi S."/>
            <person name="Thiergart T."/>
            <person name="Pickel B."/>
            <person name="Atanasova L."/>
            <person name="Karlsson M."/>
            <person name="Huettel B."/>
            <person name="Barry K.W."/>
            <person name="Haridas S."/>
            <person name="Chen C."/>
            <person name="Bauer D."/>
            <person name="Andreopoulos W."/>
            <person name="Pangilinan J."/>
            <person name="LaButti K."/>
            <person name="Riley R."/>
            <person name="Lipzen A."/>
            <person name="Clum A."/>
            <person name="Drula E."/>
            <person name="Henrissat B."/>
            <person name="Kohler A."/>
            <person name="Grigoriev I.V."/>
            <person name="Martin F.M."/>
            <person name="Hacquard S."/>
        </authorList>
    </citation>
    <scope>NUCLEOTIDE SEQUENCE</scope>
    <source>
        <strain evidence="4">MPI-SDFR-AT-0120</strain>
    </source>
</reference>